<keyword evidence="2 14" id="KW-0547">Nucleotide-binding</keyword>
<dbReference type="Pfam" id="PF13361">
    <property type="entry name" value="UvrD_C"/>
    <property type="match status" value="2"/>
</dbReference>
<keyword evidence="3" id="KW-0227">DNA damage</keyword>
<dbReference type="Gene3D" id="3.40.50.300">
    <property type="entry name" value="P-loop containing nucleotide triphosphate hydrolases"/>
    <property type="match status" value="3"/>
</dbReference>
<keyword evidence="1" id="KW-0540">Nuclease</keyword>
<dbReference type="STRING" id="76595.SAMN05660313_02332"/>
<gene>
    <name evidence="17" type="ORF">SAMN05660313_02332</name>
</gene>
<evidence type="ECO:0000256" key="5">
    <source>
        <dbReference type="ARBA" id="ARBA00022806"/>
    </source>
</evidence>
<evidence type="ECO:0000256" key="11">
    <source>
        <dbReference type="ARBA" id="ARBA00034617"/>
    </source>
</evidence>
<dbReference type="GO" id="GO:0003677">
    <property type="term" value="F:DNA binding"/>
    <property type="evidence" value="ECO:0007669"/>
    <property type="project" value="UniProtKB-KW"/>
</dbReference>
<comment type="catalytic activity">
    <reaction evidence="13">
        <text>ATP + H2O = ADP + phosphate + H(+)</text>
        <dbReference type="Rhea" id="RHEA:13065"/>
        <dbReference type="ChEBI" id="CHEBI:15377"/>
        <dbReference type="ChEBI" id="CHEBI:15378"/>
        <dbReference type="ChEBI" id="CHEBI:30616"/>
        <dbReference type="ChEBI" id="CHEBI:43474"/>
        <dbReference type="ChEBI" id="CHEBI:456216"/>
        <dbReference type="EC" id="5.6.2.4"/>
    </reaction>
</comment>
<evidence type="ECO:0000256" key="7">
    <source>
        <dbReference type="ARBA" id="ARBA00022840"/>
    </source>
</evidence>
<proteinExistence type="predicted"/>
<dbReference type="Gene3D" id="1.10.3170.10">
    <property type="entry name" value="Recbcd, chain B, domain 2"/>
    <property type="match status" value="1"/>
</dbReference>
<evidence type="ECO:0000256" key="1">
    <source>
        <dbReference type="ARBA" id="ARBA00022722"/>
    </source>
</evidence>
<dbReference type="GO" id="GO:0016887">
    <property type="term" value="F:ATP hydrolysis activity"/>
    <property type="evidence" value="ECO:0007669"/>
    <property type="project" value="RHEA"/>
</dbReference>
<keyword evidence="10" id="KW-0413">Isomerase</keyword>
<feature type="domain" description="UvrD-like helicase ATP-binding" evidence="15">
    <location>
        <begin position="1"/>
        <end position="468"/>
    </location>
</feature>
<dbReference type="PROSITE" id="PS51217">
    <property type="entry name" value="UVRD_HELICASE_CTER"/>
    <property type="match status" value="1"/>
</dbReference>
<comment type="catalytic activity">
    <reaction evidence="11">
        <text>Couples ATP hydrolysis with the unwinding of duplex DNA by translocating in the 3'-5' direction.</text>
        <dbReference type="EC" id="5.6.2.4"/>
    </reaction>
</comment>
<dbReference type="InterPro" id="IPR014016">
    <property type="entry name" value="UvrD-like_ATP-bd"/>
</dbReference>
<evidence type="ECO:0000256" key="3">
    <source>
        <dbReference type="ARBA" id="ARBA00022763"/>
    </source>
</evidence>
<dbReference type="Gene3D" id="3.90.320.10">
    <property type="match status" value="1"/>
</dbReference>
<evidence type="ECO:0000256" key="14">
    <source>
        <dbReference type="PROSITE-ProRule" id="PRU00560"/>
    </source>
</evidence>
<keyword evidence="8" id="KW-0238">DNA-binding</keyword>
<protein>
    <recommendedName>
        <fullName evidence="12">DNA 3'-5' helicase</fullName>
        <ecNumber evidence="12">5.6.2.4</ecNumber>
    </recommendedName>
</protein>
<dbReference type="InterPro" id="IPR014017">
    <property type="entry name" value="DNA_helicase_UvrD-like_C"/>
</dbReference>
<dbReference type="GO" id="GO:0005524">
    <property type="term" value="F:ATP binding"/>
    <property type="evidence" value="ECO:0007669"/>
    <property type="project" value="UniProtKB-UniRule"/>
</dbReference>
<evidence type="ECO:0000259" key="15">
    <source>
        <dbReference type="PROSITE" id="PS51198"/>
    </source>
</evidence>
<feature type="binding site" evidence="14">
    <location>
        <begin position="11"/>
        <end position="18"/>
    </location>
    <ligand>
        <name>ATP</name>
        <dbReference type="ChEBI" id="CHEBI:30616"/>
    </ligand>
</feature>
<sequence>METSPYKIYSASAGSGKTYTLAKEYLKIILSSETSKSYRQILAITFTNKAVNEMKERILDNLYAFSKTDITVTPSDLFLDVAKELSVSTEELQKRAKQVHKSILHNYAFFDISTIDKFTHRLIRTFAKDLKIPQNFEVVLDTELLLAEAVERLIAKAGTDKLLTNTLLEFTFEKIDDDKSWDISFDLNKVGKMLFNENNIEHLKSFKTKSITDFLALKKTITTALKNLEDASIEKAKAVQTIIDTEGIDIADFPRQTLPNHFKKVIEGEFNPTKLYNNKLEENLRDGKIFKASVKNAPEHIVPLLLEIYLSVKQSVYQRALYKNVYNNIVPLTVLNEIQKEINAICKERDQLTLASFNAIISKEIKNQPAPFIYERLGEKYRHYFVDEFQDTSELQWENLVPLIGNALESLDDYGKMGSLLLVGDAKQAIYRWRGGKAEQFIQLTNKEKLPYVLEPVTAELPKNYRSYSEVINFNNNFFSLSSDLLNNPTYAELYVSGNKQEVNTKEGGLVTLSFIPNEKEENDNDLYCTTVLETIEELTLEKKYNYKDICILVRSNSHSYVLADFLTAQNIPIISSESLLLKSSTKVTFLINLLKYSTQPKDKDTAYEILYFLADEKEGTHNFIQTHLNSLEEFLHSDYGFAIEKLKQSSVYDAFEKAIHQFKLAEASDAYLISLMDEVLDVEQKDGVSAQTFLSYWEKKKDKLSLKAPDNINAVQIMTVHKSKGLEFPIVIFPFANSFIYGKDEKIWLPVDPVHFNGFTEMLVTKKQEMEEYGELAAQLFTEEHSKMELDAFNVLYVALTRAVKALYVISKKEISTKGEPNINKYSGLFIKYLQQMGVWTDTELTYSFGNLDDAKASTKVISALNHIPYQYSTKDRPSFKILTQSGMLWESGRNVAMEKGNLIHLLLSYIKTKKDVDKAIAILIRDGHLAQQDKEVTKQKVLTIIEHPDLEIYYKEGNIVKNEKDIITAEGLLLRPDRVVININNEATIIDYKTGVPNNTYHQQVNTYATALEAMNYKIATKVIVYINDNITPEFII</sequence>
<dbReference type="AlphaFoldDB" id="A0A1K1Q6L7"/>
<name>A0A1K1Q6L7_9FLAO</name>
<dbReference type="GO" id="GO:0043138">
    <property type="term" value="F:3'-5' DNA helicase activity"/>
    <property type="evidence" value="ECO:0007669"/>
    <property type="project" value="UniProtKB-EC"/>
</dbReference>
<evidence type="ECO:0000256" key="6">
    <source>
        <dbReference type="ARBA" id="ARBA00022839"/>
    </source>
</evidence>
<keyword evidence="4 14" id="KW-0378">Hydrolase</keyword>
<keyword evidence="6 17" id="KW-0269">Exonuclease</keyword>
<keyword evidence="18" id="KW-1185">Reference proteome</keyword>
<dbReference type="PANTHER" id="PTHR11070:SF67">
    <property type="entry name" value="DNA 3'-5' HELICASE"/>
    <property type="match status" value="1"/>
</dbReference>
<dbReference type="GO" id="GO:0004527">
    <property type="term" value="F:exonuclease activity"/>
    <property type="evidence" value="ECO:0007669"/>
    <property type="project" value="UniProtKB-KW"/>
</dbReference>
<reference evidence="18" key="1">
    <citation type="submission" date="2016-11" db="EMBL/GenBank/DDBJ databases">
        <authorList>
            <person name="Varghese N."/>
            <person name="Submissions S."/>
        </authorList>
    </citation>
    <scope>NUCLEOTIDE SEQUENCE [LARGE SCALE GENOMIC DNA]</scope>
    <source>
        <strain evidence="18">DSM 24786</strain>
    </source>
</reference>
<keyword evidence="5 14" id="KW-0347">Helicase</keyword>
<evidence type="ECO:0000313" key="17">
    <source>
        <dbReference type="EMBL" id="SFW54758.1"/>
    </source>
</evidence>
<evidence type="ECO:0000256" key="10">
    <source>
        <dbReference type="ARBA" id="ARBA00023235"/>
    </source>
</evidence>
<dbReference type="GO" id="GO:0000725">
    <property type="term" value="P:recombinational repair"/>
    <property type="evidence" value="ECO:0007669"/>
    <property type="project" value="TreeGrafter"/>
</dbReference>
<evidence type="ECO:0000256" key="4">
    <source>
        <dbReference type="ARBA" id="ARBA00022801"/>
    </source>
</evidence>
<dbReference type="EMBL" id="FPIY01000003">
    <property type="protein sequence ID" value="SFW54758.1"/>
    <property type="molecule type" value="Genomic_DNA"/>
</dbReference>
<evidence type="ECO:0000256" key="9">
    <source>
        <dbReference type="ARBA" id="ARBA00023204"/>
    </source>
</evidence>
<organism evidence="17 18">
    <name type="scientific">Cellulophaga fucicola</name>
    <dbReference type="NCBI Taxonomy" id="76595"/>
    <lineage>
        <taxon>Bacteria</taxon>
        <taxon>Pseudomonadati</taxon>
        <taxon>Bacteroidota</taxon>
        <taxon>Flavobacteriia</taxon>
        <taxon>Flavobacteriales</taxon>
        <taxon>Flavobacteriaceae</taxon>
        <taxon>Cellulophaga</taxon>
    </lineage>
</organism>
<feature type="domain" description="UvrD-like helicase C-terminal" evidence="16">
    <location>
        <begin position="469"/>
        <end position="726"/>
    </location>
</feature>
<dbReference type="InterPro" id="IPR011604">
    <property type="entry name" value="PDDEXK-like_dom_sf"/>
</dbReference>
<dbReference type="PANTHER" id="PTHR11070">
    <property type="entry name" value="UVRD / RECB / PCRA DNA HELICASE FAMILY MEMBER"/>
    <property type="match status" value="1"/>
</dbReference>
<keyword evidence="9" id="KW-0234">DNA repair</keyword>
<evidence type="ECO:0000256" key="12">
    <source>
        <dbReference type="ARBA" id="ARBA00034808"/>
    </source>
</evidence>
<evidence type="ECO:0000256" key="8">
    <source>
        <dbReference type="ARBA" id="ARBA00023125"/>
    </source>
</evidence>
<evidence type="ECO:0000256" key="13">
    <source>
        <dbReference type="ARBA" id="ARBA00048988"/>
    </source>
</evidence>
<dbReference type="SUPFAM" id="SSF52540">
    <property type="entry name" value="P-loop containing nucleoside triphosphate hydrolases"/>
    <property type="match status" value="1"/>
</dbReference>
<dbReference type="OrthoDB" id="9810135at2"/>
<dbReference type="GO" id="GO:0005829">
    <property type="term" value="C:cytosol"/>
    <property type="evidence" value="ECO:0007669"/>
    <property type="project" value="TreeGrafter"/>
</dbReference>
<evidence type="ECO:0000259" key="16">
    <source>
        <dbReference type="PROSITE" id="PS51217"/>
    </source>
</evidence>
<accession>A0A1K1Q6L7</accession>
<evidence type="ECO:0000256" key="2">
    <source>
        <dbReference type="ARBA" id="ARBA00022741"/>
    </source>
</evidence>
<dbReference type="RefSeq" id="WP_072303972.1">
    <property type="nucleotide sequence ID" value="NZ_FPIY01000003.1"/>
</dbReference>
<dbReference type="EC" id="5.6.2.4" evidence="12"/>
<dbReference type="InterPro" id="IPR027417">
    <property type="entry name" value="P-loop_NTPase"/>
</dbReference>
<dbReference type="Pfam" id="PF00580">
    <property type="entry name" value="UvrD-helicase"/>
    <property type="match status" value="1"/>
</dbReference>
<dbReference type="PROSITE" id="PS51198">
    <property type="entry name" value="UVRD_HELICASE_ATP_BIND"/>
    <property type="match status" value="1"/>
</dbReference>
<dbReference type="Proteomes" id="UP000183257">
    <property type="component" value="Unassembled WGS sequence"/>
</dbReference>
<dbReference type="InterPro" id="IPR000212">
    <property type="entry name" value="DNA_helicase_UvrD/REP"/>
</dbReference>
<keyword evidence="7 14" id="KW-0067">ATP-binding</keyword>
<evidence type="ECO:0000313" key="18">
    <source>
        <dbReference type="Proteomes" id="UP000183257"/>
    </source>
</evidence>